<dbReference type="Proteomes" id="UP000004931">
    <property type="component" value="Unassembled WGS sequence"/>
</dbReference>
<dbReference type="InterPro" id="IPR000653">
    <property type="entry name" value="DegT/StrS_aminotransferase"/>
</dbReference>
<comment type="caution">
    <text evidence="4">The sequence shown here is derived from an EMBL/GenBank/DDBJ whole genome shotgun (WGS) entry which is preliminary data.</text>
</comment>
<dbReference type="Gene3D" id="3.40.640.10">
    <property type="entry name" value="Type I PLP-dependent aspartate aminotransferase-like (Major domain)"/>
    <property type="match status" value="1"/>
</dbReference>
<dbReference type="Pfam" id="PF01041">
    <property type="entry name" value="DegT_DnrJ_EryC1"/>
    <property type="match status" value="2"/>
</dbReference>
<dbReference type="GO" id="GO:0000271">
    <property type="term" value="P:polysaccharide biosynthetic process"/>
    <property type="evidence" value="ECO:0007669"/>
    <property type="project" value="TreeGrafter"/>
</dbReference>
<comment type="similarity">
    <text evidence="2 3">Belongs to the DegT/DnrJ/EryC1 family.</text>
</comment>
<keyword evidence="1 3" id="KW-0663">Pyridoxal phosphate</keyword>
<proteinExistence type="inferred from homology"/>
<dbReference type="PANTHER" id="PTHR30244">
    <property type="entry name" value="TRANSAMINASE"/>
    <property type="match status" value="1"/>
</dbReference>
<dbReference type="eggNOG" id="COG0399">
    <property type="taxonomic scope" value="Bacteria"/>
</dbReference>
<evidence type="ECO:0000256" key="2">
    <source>
        <dbReference type="ARBA" id="ARBA00037999"/>
    </source>
</evidence>
<gene>
    <name evidence="4" type="ORF">GP2143_01125</name>
</gene>
<name>A0YGG3_9GAMM</name>
<sequence>MFHRIPPVGNPISWSHPAPPPTLVADNEQCFFVQSGTAALAQALVIAKSAFTTDTPEVIVPGYACPDIISAAVYAGITPVLVDLEPDRPYMSLSEIENAVTDHTVAIIAINFMGIPERIAAIRGSLGDSGIIVIEDSAQWYPDSYGETPISSSYQGDLVILSFGKGKPLSLMGGGALLIKDSKLSASVEKETFAEGKKSHSSSTLKTKLTTNLKTKLLYTAYNVAISPYGYWLLELLPWIKLGETHYEQLDEINPIDNNRLYLLASNQKQYQNRQTKAQKALGDMLTSTQQKLMALPNQCETYQGQRLLRYPVLLPYSEARDIALTSMQKMGCGASRLYPAILSNIEGAREHIKQPSPLPNATDFASRLITLPTHNAVSNHHITAIQKALQLND</sequence>
<keyword evidence="5" id="KW-1185">Reference proteome</keyword>
<reference evidence="4 5" key="1">
    <citation type="journal article" date="2010" name="J. Bacteriol.">
        <title>Genome sequence of the oligotrophic marine Gammaproteobacterium HTCC2143, isolated from the Oregon Coast.</title>
        <authorList>
            <person name="Oh H.M."/>
            <person name="Kang I."/>
            <person name="Ferriera S."/>
            <person name="Giovannoni S.J."/>
            <person name="Cho J.C."/>
        </authorList>
    </citation>
    <scope>NUCLEOTIDE SEQUENCE [LARGE SCALE GENOMIC DNA]</scope>
    <source>
        <strain evidence="4 5">HTCC2143</strain>
    </source>
</reference>
<dbReference type="GO" id="GO:0030170">
    <property type="term" value="F:pyridoxal phosphate binding"/>
    <property type="evidence" value="ECO:0007669"/>
    <property type="project" value="TreeGrafter"/>
</dbReference>
<dbReference type="OrthoDB" id="6379669at2"/>
<dbReference type="InterPro" id="IPR015422">
    <property type="entry name" value="PyrdxlP-dep_Trfase_small"/>
</dbReference>
<evidence type="ECO:0000256" key="3">
    <source>
        <dbReference type="RuleBase" id="RU004508"/>
    </source>
</evidence>
<protein>
    <submittedName>
        <fullName evidence="4">Predicted pyridoxal phosphate-dependent enzyme apparently involved in regulation of cell wall biogenesis</fullName>
    </submittedName>
</protein>
<evidence type="ECO:0000313" key="5">
    <source>
        <dbReference type="Proteomes" id="UP000004931"/>
    </source>
</evidence>
<dbReference type="InterPro" id="IPR015421">
    <property type="entry name" value="PyrdxlP-dep_Trfase_major"/>
</dbReference>
<dbReference type="AlphaFoldDB" id="A0YGG3"/>
<dbReference type="SUPFAM" id="SSF53383">
    <property type="entry name" value="PLP-dependent transferases"/>
    <property type="match status" value="1"/>
</dbReference>
<dbReference type="PANTHER" id="PTHR30244:SF34">
    <property type="entry name" value="DTDP-4-AMINO-4,6-DIDEOXYGALACTOSE TRANSAMINASE"/>
    <property type="match status" value="1"/>
</dbReference>
<dbReference type="Gene3D" id="3.90.1150.10">
    <property type="entry name" value="Aspartate Aminotransferase, domain 1"/>
    <property type="match status" value="1"/>
</dbReference>
<dbReference type="InterPro" id="IPR015424">
    <property type="entry name" value="PyrdxlP-dep_Trfase"/>
</dbReference>
<evidence type="ECO:0000313" key="4">
    <source>
        <dbReference type="EMBL" id="EAW30004.1"/>
    </source>
</evidence>
<dbReference type="GO" id="GO:0008483">
    <property type="term" value="F:transaminase activity"/>
    <property type="evidence" value="ECO:0007669"/>
    <property type="project" value="TreeGrafter"/>
</dbReference>
<dbReference type="STRING" id="247633.GP2143_01125"/>
<evidence type="ECO:0000256" key="1">
    <source>
        <dbReference type="ARBA" id="ARBA00022898"/>
    </source>
</evidence>
<accession>A0YGG3</accession>
<organism evidence="4 5">
    <name type="scientific">marine gamma proteobacterium HTCC2143</name>
    <dbReference type="NCBI Taxonomy" id="247633"/>
    <lineage>
        <taxon>Bacteria</taxon>
        <taxon>Pseudomonadati</taxon>
        <taxon>Pseudomonadota</taxon>
        <taxon>Gammaproteobacteria</taxon>
        <taxon>Cellvibrionales</taxon>
        <taxon>Spongiibacteraceae</taxon>
        <taxon>BD1-7 clade</taxon>
    </lineage>
</organism>
<dbReference type="EMBL" id="AAVT01000011">
    <property type="protein sequence ID" value="EAW30004.1"/>
    <property type="molecule type" value="Genomic_DNA"/>
</dbReference>